<dbReference type="PANTHER" id="PTHR41523">
    <property type="entry name" value="TWO-COMPONENT SYSTEM SENSOR PROTEIN"/>
    <property type="match status" value="1"/>
</dbReference>
<dbReference type="InterPro" id="IPR011495">
    <property type="entry name" value="Sig_transdc_His_kin_sub2_dim/P"/>
</dbReference>
<dbReference type="PANTHER" id="PTHR41523:SF8">
    <property type="entry name" value="ETHYLENE RESPONSE SENSOR PROTEIN"/>
    <property type="match status" value="1"/>
</dbReference>
<keyword evidence="4" id="KW-0808">Transferase</keyword>
<dbReference type="GO" id="GO:0004673">
    <property type="term" value="F:protein histidine kinase activity"/>
    <property type="evidence" value="ECO:0007669"/>
    <property type="project" value="UniProtKB-EC"/>
</dbReference>
<evidence type="ECO:0000256" key="6">
    <source>
        <dbReference type="ARBA" id="ARBA00022777"/>
    </source>
</evidence>
<dbReference type="GO" id="GO:0000160">
    <property type="term" value="P:phosphorelay signal transduction system"/>
    <property type="evidence" value="ECO:0007669"/>
    <property type="project" value="InterPro"/>
</dbReference>
<feature type="coiled-coil region" evidence="9">
    <location>
        <begin position="120"/>
        <end position="155"/>
    </location>
</feature>
<keyword evidence="6" id="KW-0418">Kinase</keyword>
<dbReference type="CDD" id="cd00156">
    <property type="entry name" value="REC"/>
    <property type="match status" value="1"/>
</dbReference>
<dbReference type="EC" id="2.7.13.3" evidence="2"/>
<dbReference type="Pfam" id="PF00072">
    <property type="entry name" value="Response_reg"/>
    <property type="match status" value="1"/>
</dbReference>
<organism evidence="12 13">
    <name type="scientific">Sphingomonas chungangi</name>
    <dbReference type="NCBI Taxonomy" id="2683589"/>
    <lineage>
        <taxon>Bacteria</taxon>
        <taxon>Pseudomonadati</taxon>
        <taxon>Pseudomonadota</taxon>
        <taxon>Alphaproteobacteria</taxon>
        <taxon>Sphingomonadales</taxon>
        <taxon>Sphingomonadaceae</taxon>
        <taxon>Sphingomonas</taxon>
    </lineage>
</organism>
<dbReference type="EMBL" id="JACEIB010000007">
    <property type="protein sequence ID" value="MBA2934966.1"/>
    <property type="molecule type" value="Genomic_DNA"/>
</dbReference>
<comment type="caution">
    <text evidence="12">The sequence shown here is derived from an EMBL/GenBank/DDBJ whole genome shotgun (WGS) entry which is preliminary data.</text>
</comment>
<dbReference type="InterPro" id="IPR003594">
    <property type="entry name" value="HATPase_dom"/>
</dbReference>
<keyword evidence="13" id="KW-1185">Reference proteome</keyword>
<dbReference type="RefSeq" id="WP_160366734.1">
    <property type="nucleotide sequence ID" value="NZ_JACEIB010000007.1"/>
</dbReference>
<dbReference type="Pfam" id="PF07568">
    <property type="entry name" value="HisKA_2"/>
    <property type="match status" value="1"/>
</dbReference>
<dbReference type="Gene3D" id="3.30.565.10">
    <property type="entry name" value="Histidine kinase-like ATPase, C-terminal domain"/>
    <property type="match status" value="1"/>
</dbReference>
<evidence type="ECO:0000313" key="13">
    <source>
        <dbReference type="Proteomes" id="UP000570166"/>
    </source>
</evidence>
<dbReference type="PROSITE" id="PS50110">
    <property type="entry name" value="RESPONSE_REGULATORY"/>
    <property type="match status" value="1"/>
</dbReference>
<protein>
    <recommendedName>
        <fullName evidence="2">histidine kinase</fullName>
        <ecNumber evidence="2">2.7.13.3</ecNumber>
    </recommendedName>
</protein>
<sequence>MQGARILYIDDDAGLCRLATRAFERMGCTIDTAQSGAEGVAKAALGGFDLIAVDHFMPGQDGLETLTQIRALPGAPPVVYVTGSEDSRIAIAALKAGAADYVIKTIGEDFFALLGSAFQQARAKQRLEVAKAQAEEELRHSNARLETLLKEVNHRVANSLQLVSAFVHMQSAALPDAAAKSALQDVQRRIQAIAQVHRRLYTGDAVDTVAMDDYLAALVAELQETWSTPAAPRVLTLASEPIRMKTDRAVSLGVIVNELVSNACKYAYPATGSGEVRIALTRDGEDRFLLKVEDDGCGIEADAKPKGTGLGTKVVRAMAKSLQAQLSYDLEHRGVRAILSAAC</sequence>
<feature type="domain" description="Histidine kinase" evidence="10">
    <location>
        <begin position="151"/>
        <end position="343"/>
    </location>
</feature>
<dbReference type="PROSITE" id="PS50109">
    <property type="entry name" value="HIS_KIN"/>
    <property type="match status" value="1"/>
</dbReference>
<keyword evidence="9" id="KW-0175">Coiled coil</keyword>
<accession>A0A838LA32</accession>
<evidence type="ECO:0000313" key="12">
    <source>
        <dbReference type="EMBL" id="MBA2934966.1"/>
    </source>
</evidence>
<gene>
    <name evidence="12" type="ORF">HZF05_12740</name>
</gene>
<dbReference type="Proteomes" id="UP000570166">
    <property type="component" value="Unassembled WGS sequence"/>
</dbReference>
<evidence type="ECO:0000259" key="10">
    <source>
        <dbReference type="PROSITE" id="PS50109"/>
    </source>
</evidence>
<evidence type="ECO:0000256" key="8">
    <source>
        <dbReference type="PROSITE-ProRule" id="PRU00169"/>
    </source>
</evidence>
<feature type="modified residue" description="4-aspartylphosphate" evidence="8">
    <location>
        <position position="54"/>
    </location>
</feature>
<dbReference type="Gene3D" id="3.30.450.20">
    <property type="entry name" value="PAS domain"/>
    <property type="match status" value="1"/>
</dbReference>
<name>A0A838LA32_9SPHN</name>
<evidence type="ECO:0000256" key="4">
    <source>
        <dbReference type="ARBA" id="ARBA00022679"/>
    </source>
</evidence>
<dbReference type="InterPro" id="IPR001789">
    <property type="entry name" value="Sig_transdc_resp-reg_receiver"/>
</dbReference>
<keyword evidence="5" id="KW-0547">Nucleotide-binding</keyword>
<evidence type="ECO:0000256" key="2">
    <source>
        <dbReference type="ARBA" id="ARBA00012438"/>
    </source>
</evidence>
<dbReference type="CDD" id="cd16936">
    <property type="entry name" value="HATPase_RsbW-like"/>
    <property type="match status" value="1"/>
</dbReference>
<evidence type="ECO:0000256" key="3">
    <source>
        <dbReference type="ARBA" id="ARBA00022553"/>
    </source>
</evidence>
<keyword evidence="7" id="KW-0067">ATP-binding</keyword>
<evidence type="ECO:0000256" key="1">
    <source>
        <dbReference type="ARBA" id="ARBA00000085"/>
    </source>
</evidence>
<proteinExistence type="predicted"/>
<evidence type="ECO:0000259" key="11">
    <source>
        <dbReference type="PROSITE" id="PS50110"/>
    </source>
</evidence>
<dbReference type="GO" id="GO:0005524">
    <property type="term" value="F:ATP binding"/>
    <property type="evidence" value="ECO:0007669"/>
    <property type="project" value="UniProtKB-KW"/>
</dbReference>
<dbReference type="AlphaFoldDB" id="A0A838LA32"/>
<dbReference type="SUPFAM" id="SSF52172">
    <property type="entry name" value="CheY-like"/>
    <property type="match status" value="1"/>
</dbReference>
<feature type="domain" description="Response regulatory" evidence="11">
    <location>
        <begin position="5"/>
        <end position="119"/>
    </location>
</feature>
<evidence type="ECO:0000256" key="9">
    <source>
        <dbReference type="SAM" id="Coils"/>
    </source>
</evidence>
<dbReference type="SMART" id="SM00448">
    <property type="entry name" value="REC"/>
    <property type="match status" value="1"/>
</dbReference>
<keyword evidence="3 8" id="KW-0597">Phosphoprotein</keyword>
<reference evidence="12 13" key="1">
    <citation type="submission" date="2020-07" db="EMBL/GenBank/DDBJ databases">
        <authorList>
            <person name="Sun Q."/>
        </authorList>
    </citation>
    <scope>NUCLEOTIDE SEQUENCE [LARGE SCALE GENOMIC DNA]</scope>
    <source>
        <strain evidence="12 13">CGMCC 1.13654</strain>
    </source>
</reference>
<comment type="catalytic activity">
    <reaction evidence="1">
        <text>ATP + protein L-histidine = ADP + protein N-phospho-L-histidine.</text>
        <dbReference type="EC" id="2.7.13.3"/>
    </reaction>
</comment>
<dbReference type="SUPFAM" id="SSF55874">
    <property type="entry name" value="ATPase domain of HSP90 chaperone/DNA topoisomerase II/histidine kinase"/>
    <property type="match status" value="1"/>
</dbReference>
<dbReference type="InterPro" id="IPR036890">
    <property type="entry name" value="HATPase_C_sf"/>
</dbReference>
<dbReference type="SMART" id="SM00387">
    <property type="entry name" value="HATPase_c"/>
    <property type="match status" value="1"/>
</dbReference>
<dbReference type="InterPro" id="IPR005467">
    <property type="entry name" value="His_kinase_dom"/>
</dbReference>
<evidence type="ECO:0000256" key="7">
    <source>
        <dbReference type="ARBA" id="ARBA00022840"/>
    </source>
</evidence>
<dbReference type="Gene3D" id="3.40.50.2300">
    <property type="match status" value="1"/>
</dbReference>
<evidence type="ECO:0000256" key="5">
    <source>
        <dbReference type="ARBA" id="ARBA00022741"/>
    </source>
</evidence>
<dbReference type="InterPro" id="IPR011006">
    <property type="entry name" value="CheY-like_superfamily"/>
</dbReference>
<dbReference type="Pfam" id="PF02518">
    <property type="entry name" value="HATPase_c"/>
    <property type="match status" value="1"/>
</dbReference>